<dbReference type="RefSeq" id="WP_090666576.1">
    <property type="nucleotide sequence ID" value="NZ_FOUF01000004.1"/>
</dbReference>
<gene>
    <name evidence="1" type="ORF">SAMN05421880_104104</name>
</gene>
<organism evidence="1 2">
    <name type="scientific">Nitrosomonas nitrosa</name>
    <dbReference type="NCBI Taxonomy" id="52442"/>
    <lineage>
        <taxon>Bacteria</taxon>
        <taxon>Pseudomonadati</taxon>
        <taxon>Pseudomonadota</taxon>
        <taxon>Betaproteobacteria</taxon>
        <taxon>Nitrosomonadales</taxon>
        <taxon>Nitrosomonadaceae</taxon>
        <taxon>Nitrosomonas</taxon>
    </lineage>
</organism>
<dbReference type="GO" id="GO:0005737">
    <property type="term" value="C:cytoplasm"/>
    <property type="evidence" value="ECO:0007669"/>
    <property type="project" value="TreeGrafter"/>
</dbReference>
<dbReference type="InterPro" id="IPR001509">
    <property type="entry name" value="Epimerase_deHydtase"/>
</dbReference>
<dbReference type="AlphaFoldDB" id="A0A1I4MIL7"/>
<dbReference type="Pfam" id="PF01370">
    <property type="entry name" value="Epimerase"/>
    <property type="match status" value="1"/>
</dbReference>
<dbReference type="CDD" id="cd05228">
    <property type="entry name" value="AR_FR_like_1_SDR_e"/>
    <property type="match status" value="1"/>
</dbReference>
<reference evidence="1 2" key="1">
    <citation type="submission" date="2016-10" db="EMBL/GenBank/DDBJ databases">
        <authorList>
            <person name="de Groot N.N."/>
        </authorList>
    </citation>
    <scope>NUCLEOTIDE SEQUENCE [LARGE SCALE GENOMIC DNA]</scope>
    <source>
        <strain evidence="1 2">Nm146</strain>
    </source>
</reference>
<accession>A0A1I4MIL7</accession>
<dbReference type="InterPro" id="IPR051783">
    <property type="entry name" value="NAD(P)-dependent_oxidoreduct"/>
</dbReference>
<protein>
    <submittedName>
        <fullName evidence="1">Dihydroflavonol-4-reductase</fullName>
    </submittedName>
</protein>
<evidence type="ECO:0000313" key="2">
    <source>
        <dbReference type="Proteomes" id="UP000199561"/>
    </source>
</evidence>
<name>A0A1I4MIL7_9PROT</name>
<dbReference type="STRING" id="52442.SAMN05421880_104104"/>
<dbReference type="GO" id="GO:0004029">
    <property type="term" value="F:aldehyde dehydrogenase (NAD+) activity"/>
    <property type="evidence" value="ECO:0007669"/>
    <property type="project" value="TreeGrafter"/>
</dbReference>
<dbReference type="EMBL" id="FOUF01000004">
    <property type="protein sequence ID" value="SFM02897.1"/>
    <property type="molecule type" value="Genomic_DNA"/>
</dbReference>
<sequence length="338" mass="37641">MNRGCSLVTGGGGFIGLHLVRQLLERGETVKVLETADISLPSEVEVIRGSVNDAKTVRHALKGVQRCYHLAANPDLWARDKRVFQQINYEGTCTVLSEAARADLEVIVYTSTESILTSKHQNNRPIDSSVIRKLSEMPGPYCRSKFLAEQAAFKAARDGLPVVIVSPTLPIGPGDRRITPPTQMILNFLNHKIPAYLDCRFNMVDVRDVAHGHILAAERGRPGERYILGNENLTLGEFLLLIEEITGLAMPKLRIPHWIAMMVGACSEFVADYITHKPPKAPLTGVRLAKRSMFFESDKAINELGFRQSPLRQALTDQIAWLVEEGHVMRPLPLYQNS</sequence>
<keyword evidence="2" id="KW-1185">Reference proteome</keyword>
<dbReference type="NCBIfam" id="TIGR03466">
    <property type="entry name" value="HpnA"/>
    <property type="match status" value="1"/>
</dbReference>
<proteinExistence type="predicted"/>
<dbReference type="InterPro" id="IPR017829">
    <property type="entry name" value="Hopanoid-assoc_sugar_epimerase"/>
</dbReference>
<dbReference type="PANTHER" id="PTHR48079:SF6">
    <property type="entry name" value="NAD(P)-BINDING DOMAIN-CONTAINING PROTEIN-RELATED"/>
    <property type="match status" value="1"/>
</dbReference>
<dbReference type="Proteomes" id="UP000199561">
    <property type="component" value="Unassembled WGS sequence"/>
</dbReference>
<dbReference type="PANTHER" id="PTHR48079">
    <property type="entry name" value="PROTEIN YEEZ"/>
    <property type="match status" value="1"/>
</dbReference>
<dbReference type="Gene3D" id="3.40.50.720">
    <property type="entry name" value="NAD(P)-binding Rossmann-like Domain"/>
    <property type="match status" value="1"/>
</dbReference>
<dbReference type="InterPro" id="IPR036291">
    <property type="entry name" value="NAD(P)-bd_dom_sf"/>
</dbReference>
<dbReference type="SUPFAM" id="SSF51735">
    <property type="entry name" value="NAD(P)-binding Rossmann-fold domains"/>
    <property type="match status" value="1"/>
</dbReference>
<evidence type="ECO:0000313" key="1">
    <source>
        <dbReference type="EMBL" id="SFM02897.1"/>
    </source>
</evidence>